<dbReference type="EMBL" id="CAQQ02383313">
    <property type="status" value="NOT_ANNOTATED_CDS"/>
    <property type="molecule type" value="Genomic_DNA"/>
</dbReference>
<dbReference type="EnsemblMetazoa" id="MESCA010475-RA">
    <property type="protein sequence ID" value="MESCA010475-PA"/>
    <property type="gene ID" value="MESCA010475"/>
</dbReference>
<organism evidence="2 3">
    <name type="scientific">Megaselia scalaris</name>
    <name type="common">Humpbacked fly</name>
    <name type="synonym">Phora scalaris</name>
    <dbReference type="NCBI Taxonomy" id="36166"/>
    <lineage>
        <taxon>Eukaryota</taxon>
        <taxon>Metazoa</taxon>
        <taxon>Ecdysozoa</taxon>
        <taxon>Arthropoda</taxon>
        <taxon>Hexapoda</taxon>
        <taxon>Insecta</taxon>
        <taxon>Pterygota</taxon>
        <taxon>Neoptera</taxon>
        <taxon>Endopterygota</taxon>
        <taxon>Diptera</taxon>
        <taxon>Brachycera</taxon>
        <taxon>Muscomorpha</taxon>
        <taxon>Platypezoidea</taxon>
        <taxon>Phoridae</taxon>
        <taxon>Megaseliini</taxon>
        <taxon>Megaselia</taxon>
    </lineage>
</organism>
<sequence>METASDKAVSSADVSFACIAFVSVFLTVAVATSVPLDRSLDFLVLYIDGFADRDRFNAILQLTYAANRCWSEFIFAPLFDLTSKTFED</sequence>
<feature type="transmembrane region" description="Helical" evidence="1">
    <location>
        <begin position="14"/>
        <end position="36"/>
    </location>
</feature>
<keyword evidence="3" id="KW-1185">Reference proteome</keyword>
<dbReference type="Proteomes" id="UP000015102">
    <property type="component" value="Unassembled WGS sequence"/>
</dbReference>
<evidence type="ECO:0000313" key="2">
    <source>
        <dbReference type="EnsemblMetazoa" id="MESCA010475-PA"/>
    </source>
</evidence>
<evidence type="ECO:0000313" key="3">
    <source>
        <dbReference type="Proteomes" id="UP000015102"/>
    </source>
</evidence>
<reference evidence="2" key="2">
    <citation type="submission" date="2015-06" db="UniProtKB">
        <authorList>
            <consortium name="EnsemblMetazoa"/>
        </authorList>
    </citation>
    <scope>IDENTIFICATION</scope>
</reference>
<evidence type="ECO:0000256" key="1">
    <source>
        <dbReference type="SAM" id="Phobius"/>
    </source>
</evidence>
<dbReference type="EMBL" id="CAQQ02383314">
    <property type="status" value="NOT_ANNOTATED_CDS"/>
    <property type="molecule type" value="Genomic_DNA"/>
</dbReference>
<accession>T1H2M5</accession>
<keyword evidence="1" id="KW-1133">Transmembrane helix</keyword>
<reference evidence="3" key="1">
    <citation type="submission" date="2013-02" db="EMBL/GenBank/DDBJ databases">
        <authorList>
            <person name="Hughes D."/>
        </authorList>
    </citation>
    <scope>NUCLEOTIDE SEQUENCE</scope>
    <source>
        <strain>Durham</strain>
        <strain evidence="3">NC isolate 2 -- Noor lab</strain>
    </source>
</reference>
<dbReference type="HOGENOM" id="CLU_2471619_0_0_1"/>
<protein>
    <submittedName>
        <fullName evidence="2">Uncharacterized protein</fullName>
    </submittedName>
</protein>
<name>T1H2M5_MEGSC</name>
<proteinExistence type="predicted"/>
<keyword evidence="1" id="KW-0472">Membrane</keyword>
<dbReference type="AlphaFoldDB" id="T1H2M5"/>
<keyword evidence="1" id="KW-0812">Transmembrane</keyword>